<keyword evidence="1" id="KW-0472">Membrane</keyword>
<evidence type="ECO:0000313" key="2">
    <source>
        <dbReference type="EMBL" id="OGK37915.1"/>
    </source>
</evidence>
<evidence type="ECO:0000256" key="1">
    <source>
        <dbReference type="SAM" id="Phobius"/>
    </source>
</evidence>
<dbReference type="EMBL" id="MGAC01000027">
    <property type="protein sequence ID" value="OGK37915.1"/>
    <property type="molecule type" value="Genomic_DNA"/>
</dbReference>
<dbReference type="Proteomes" id="UP000176803">
    <property type="component" value="Unassembled WGS sequence"/>
</dbReference>
<protein>
    <submittedName>
        <fullName evidence="2">Uncharacterized protein</fullName>
    </submittedName>
</protein>
<comment type="caution">
    <text evidence="2">The sequence shown here is derived from an EMBL/GenBank/DDBJ whole genome shotgun (WGS) entry which is preliminary data.</text>
</comment>
<organism evidence="2 3">
    <name type="scientific">Candidatus Roizmanbacteria bacterium RIFCSPHIGHO2_12_FULL_41_11</name>
    <dbReference type="NCBI Taxonomy" id="1802052"/>
    <lineage>
        <taxon>Bacteria</taxon>
        <taxon>Candidatus Roizmaniibacteriota</taxon>
    </lineage>
</organism>
<gene>
    <name evidence="2" type="ORF">A3F03_01155</name>
</gene>
<sequence>MNERTWGYILLASGVIIMTFSVISIFLVFTNRAKPITIVKSPLSNQAGNPNMNPANFLPSQTGGLGQSQMPGLSLDFLSSPIIGDLFSSLLHYFLMGFLMSFGYKLATLGVMLLRPIKVKLKSEAVSDL</sequence>
<feature type="transmembrane region" description="Helical" evidence="1">
    <location>
        <begin position="90"/>
        <end position="114"/>
    </location>
</feature>
<accession>A0A1F7I3G4</accession>
<keyword evidence="1" id="KW-1133">Transmembrane helix</keyword>
<reference evidence="2 3" key="1">
    <citation type="journal article" date="2016" name="Nat. Commun.">
        <title>Thousands of microbial genomes shed light on interconnected biogeochemical processes in an aquifer system.</title>
        <authorList>
            <person name="Anantharaman K."/>
            <person name="Brown C.T."/>
            <person name="Hug L.A."/>
            <person name="Sharon I."/>
            <person name="Castelle C.J."/>
            <person name="Probst A.J."/>
            <person name="Thomas B.C."/>
            <person name="Singh A."/>
            <person name="Wilkins M.J."/>
            <person name="Karaoz U."/>
            <person name="Brodie E.L."/>
            <person name="Williams K.H."/>
            <person name="Hubbard S.S."/>
            <person name="Banfield J.F."/>
        </authorList>
    </citation>
    <scope>NUCLEOTIDE SEQUENCE [LARGE SCALE GENOMIC DNA]</scope>
</reference>
<feature type="transmembrane region" description="Helical" evidence="1">
    <location>
        <begin position="7"/>
        <end position="29"/>
    </location>
</feature>
<name>A0A1F7I3G4_9BACT</name>
<dbReference type="AlphaFoldDB" id="A0A1F7I3G4"/>
<evidence type="ECO:0000313" key="3">
    <source>
        <dbReference type="Proteomes" id="UP000176803"/>
    </source>
</evidence>
<proteinExistence type="predicted"/>
<keyword evidence="1" id="KW-0812">Transmembrane</keyword>